<dbReference type="CDD" id="cd02440">
    <property type="entry name" value="AdoMet_MTases"/>
    <property type="match status" value="1"/>
</dbReference>
<evidence type="ECO:0000313" key="2">
    <source>
        <dbReference type="EMBL" id="MDO8107056.1"/>
    </source>
</evidence>
<dbReference type="Pfam" id="PF08241">
    <property type="entry name" value="Methyltransf_11"/>
    <property type="match status" value="1"/>
</dbReference>
<protein>
    <submittedName>
        <fullName evidence="2">Class I SAM-dependent methyltransferase</fullName>
    </submittedName>
</protein>
<dbReference type="RefSeq" id="WP_304600692.1">
    <property type="nucleotide sequence ID" value="NZ_JAUQYP010000001.1"/>
</dbReference>
<keyword evidence="2" id="KW-0489">Methyltransferase</keyword>
<reference evidence="2 3" key="1">
    <citation type="submission" date="2023-07" db="EMBL/GenBank/DDBJ databases">
        <title>Description of novel actinomycetes strains, isolated from tidal flat sediment.</title>
        <authorList>
            <person name="Lu C."/>
        </authorList>
    </citation>
    <scope>NUCLEOTIDE SEQUENCE [LARGE SCALE GENOMIC DNA]</scope>
    <source>
        <strain evidence="2 3">SYSU T00b441</strain>
    </source>
</reference>
<evidence type="ECO:0000259" key="1">
    <source>
        <dbReference type="Pfam" id="PF08241"/>
    </source>
</evidence>
<dbReference type="PANTHER" id="PTHR43591">
    <property type="entry name" value="METHYLTRANSFERASE"/>
    <property type="match status" value="1"/>
</dbReference>
<dbReference type="GO" id="GO:0008168">
    <property type="term" value="F:methyltransferase activity"/>
    <property type="evidence" value="ECO:0007669"/>
    <property type="project" value="UniProtKB-KW"/>
</dbReference>
<evidence type="ECO:0000313" key="3">
    <source>
        <dbReference type="Proteomes" id="UP001232536"/>
    </source>
</evidence>
<comment type="caution">
    <text evidence="2">The sequence shown here is derived from an EMBL/GenBank/DDBJ whole genome shotgun (WGS) entry which is preliminary data.</text>
</comment>
<dbReference type="InterPro" id="IPR013216">
    <property type="entry name" value="Methyltransf_11"/>
</dbReference>
<keyword evidence="2" id="KW-0808">Transferase</keyword>
<organism evidence="2 3">
    <name type="scientific">Actinotalea lenta</name>
    <dbReference type="NCBI Taxonomy" id="3064654"/>
    <lineage>
        <taxon>Bacteria</taxon>
        <taxon>Bacillati</taxon>
        <taxon>Actinomycetota</taxon>
        <taxon>Actinomycetes</taxon>
        <taxon>Micrococcales</taxon>
        <taxon>Cellulomonadaceae</taxon>
        <taxon>Actinotalea</taxon>
    </lineage>
</organism>
<accession>A0ABT9D858</accession>
<sequence length="243" mass="26180">MTISSVTAGARVRAAMGAAVRRAAWAWAGVPSGALGWVSTRTVFPLTAGTSYQAIADALEVGPQDVVLDVACGSGALLATHAAQARRVAGIDLSDVQVRLARRALGDRIAAGTAEVVKGDAAALPWPDGSFTAVCCVSSFETFPDPEKVLREMVRVLRHGGRVALNIGERVAPGTRTHRVWDALWVWSEDDVRRMVVDTGLEDVAVRYSRAWGNDPVSRFLTWMWKKLGNDMSELRLVTAVKR</sequence>
<dbReference type="GO" id="GO:0032259">
    <property type="term" value="P:methylation"/>
    <property type="evidence" value="ECO:0007669"/>
    <property type="project" value="UniProtKB-KW"/>
</dbReference>
<dbReference type="SUPFAM" id="SSF53335">
    <property type="entry name" value="S-adenosyl-L-methionine-dependent methyltransferases"/>
    <property type="match status" value="1"/>
</dbReference>
<keyword evidence="3" id="KW-1185">Reference proteome</keyword>
<dbReference type="Gene3D" id="3.40.50.150">
    <property type="entry name" value="Vaccinia Virus protein VP39"/>
    <property type="match status" value="1"/>
</dbReference>
<gene>
    <name evidence="2" type="ORF">Q6348_07570</name>
</gene>
<proteinExistence type="predicted"/>
<name>A0ABT9D858_9CELL</name>
<dbReference type="InterPro" id="IPR029063">
    <property type="entry name" value="SAM-dependent_MTases_sf"/>
</dbReference>
<feature type="domain" description="Methyltransferase type 11" evidence="1">
    <location>
        <begin position="68"/>
        <end position="164"/>
    </location>
</feature>
<dbReference type="Proteomes" id="UP001232536">
    <property type="component" value="Unassembled WGS sequence"/>
</dbReference>
<dbReference type="EMBL" id="JAUQYP010000001">
    <property type="protein sequence ID" value="MDO8107056.1"/>
    <property type="molecule type" value="Genomic_DNA"/>
</dbReference>